<evidence type="ECO:0000313" key="2">
    <source>
        <dbReference type="EMBL" id="KAF7302255.1"/>
    </source>
</evidence>
<dbReference type="Proteomes" id="UP000636479">
    <property type="component" value="Unassembled WGS sequence"/>
</dbReference>
<keyword evidence="1" id="KW-1133">Transmembrane helix</keyword>
<dbReference type="OrthoDB" id="2113294at2759"/>
<sequence length="470" mass="54109">MGTWNLRHASSRIRRKLNLKIFTLGFIAFVGLFLSLWRSTIPSIYLPFGRLEDPEERSSSQRGMENFSPHRKAVGSTASWNGWIDHNQRALRQLLVCLERDSHTCRRNQTSVILLASYHFIAQQEGHIGGEEIWAQSTVAALDTLGYTYFFTSHWDGARIQQGLSRTIDYYRMFPDLVKAVIAESDQAFNCFDDPRCILNRDNPYGIPVWKILSFSFWAGPASPLGHKWTLSPEEYNREHSWVVPNTYLGYSVEPGCRNISFLPHEQRKTPHSAFLIAKDAKYLHPDIHAWEPETYREAAKMTGVQFFMGADGSLPNDFPIDVVENLDQMPQDWFYQMLSSVNVAIGVGRPWTSPTMYDALCLGVPVVNPILEWDTNDPSNRDKWVAQHAALKDLDPPYVYNVFKNDMQSFIKAIQSALSNPIESFILERMRMRAVEDRLGRILETDWQYEAENLLEERMKKGETPLFTV</sequence>
<accession>A0A8H6SM22</accession>
<dbReference type="RefSeq" id="XP_037220255.1">
    <property type="nucleotide sequence ID" value="XM_037364611.1"/>
</dbReference>
<protein>
    <submittedName>
        <fullName evidence="2">Uncharacterized protein</fullName>
    </submittedName>
</protein>
<gene>
    <name evidence="2" type="ORF">MIND_00792500</name>
</gene>
<dbReference type="EMBL" id="JACAZF010000006">
    <property type="protein sequence ID" value="KAF7302255.1"/>
    <property type="molecule type" value="Genomic_DNA"/>
</dbReference>
<keyword evidence="1" id="KW-0472">Membrane</keyword>
<reference evidence="2" key="1">
    <citation type="submission" date="2020-05" db="EMBL/GenBank/DDBJ databases">
        <title>Mycena genomes resolve the evolution of fungal bioluminescence.</title>
        <authorList>
            <person name="Tsai I.J."/>
        </authorList>
    </citation>
    <scope>NUCLEOTIDE SEQUENCE</scope>
    <source>
        <strain evidence="2">171206Taipei</strain>
    </source>
</reference>
<feature type="transmembrane region" description="Helical" evidence="1">
    <location>
        <begin position="21"/>
        <end position="37"/>
    </location>
</feature>
<comment type="caution">
    <text evidence="2">The sequence shown here is derived from an EMBL/GenBank/DDBJ whole genome shotgun (WGS) entry which is preliminary data.</text>
</comment>
<evidence type="ECO:0000256" key="1">
    <source>
        <dbReference type="SAM" id="Phobius"/>
    </source>
</evidence>
<organism evidence="2 3">
    <name type="scientific">Mycena indigotica</name>
    <dbReference type="NCBI Taxonomy" id="2126181"/>
    <lineage>
        <taxon>Eukaryota</taxon>
        <taxon>Fungi</taxon>
        <taxon>Dikarya</taxon>
        <taxon>Basidiomycota</taxon>
        <taxon>Agaricomycotina</taxon>
        <taxon>Agaricomycetes</taxon>
        <taxon>Agaricomycetidae</taxon>
        <taxon>Agaricales</taxon>
        <taxon>Marasmiineae</taxon>
        <taxon>Mycenaceae</taxon>
        <taxon>Mycena</taxon>
    </lineage>
</organism>
<evidence type="ECO:0000313" key="3">
    <source>
        <dbReference type="Proteomes" id="UP000636479"/>
    </source>
</evidence>
<name>A0A8H6SM22_9AGAR</name>
<dbReference type="GeneID" id="59347127"/>
<proteinExistence type="predicted"/>
<keyword evidence="1" id="KW-0812">Transmembrane</keyword>
<keyword evidence="3" id="KW-1185">Reference proteome</keyword>
<dbReference type="AlphaFoldDB" id="A0A8H6SM22"/>